<dbReference type="CDD" id="cd02069">
    <property type="entry name" value="methionine_synthase_B12_BD"/>
    <property type="match status" value="1"/>
</dbReference>
<evidence type="ECO:0000256" key="3">
    <source>
        <dbReference type="ARBA" id="ARBA00022628"/>
    </source>
</evidence>
<dbReference type="SUPFAM" id="SSF47644">
    <property type="entry name" value="Methionine synthase domain"/>
    <property type="match status" value="1"/>
</dbReference>
<dbReference type="InterPro" id="IPR000253">
    <property type="entry name" value="FHA_dom"/>
</dbReference>
<dbReference type="RefSeq" id="WP_379857176.1">
    <property type="nucleotide sequence ID" value="NZ_JBHZQA010000002.1"/>
</dbReference>
<dbReference type="EC" id="2.1.1.13" evidence="8 9"/>
<evidence type="ECO:0000256" key="4">
    <source>
        <dbReference type="ARBA" id="ARBA00022679"/>
    </source>
</evidence>
<evidence type="ECO:0000256" key="7">
    <source>
        <dbReference type="ARBA" id="ARBA00023285"/>
    </source>
</evidence>
<dbReference type="InterPro" id="IPR037010">
    <property type="entry name" value="VitB12-dep_Met_synth_activ_sf"/>
</dbReference>
<dbReference type="PANTHER" id="PTHR45833:SF1">
    <property type="entry name" value="METHIONINE SYNTHASE"/>
    <property type="match status" value="1"/>
</dbReference>
<comment type="domain">
    <text evidence="9">Modular enzyme with four functionally distinct domains. The isolated Hcy-binding domain catalyzes methyl transfer from free methylcobalamin to homocysteine. The Hcy-binding domain in association with the pterin-binding domain catalyzes the methylation of cob(I)alamin by methyltetrahydrofolate and the methylation of homocysteine. The B12-binding domain binds the cofactor. The AdoMet activation domain binds S-adenosyl-L-methionine. Under aerobic conditions cob(I)alamin can be converted to inactive cob(II)alamin. Reductive methylation by S-adenosyl-L-methionine and flavodoxin regenerates methylcobalamin.</text>
</comment>
<keyword evidence="3 9" id="KW-0846">Cobalamin</keyword>
<dbReference type="Proteomes" id="UP001600039">
    <property type="component" value="Unassembled WGS sequence"/>
</dbReference>
<dbReference type="InterPro" id="IPR003759">
    <property type="entry name" value="Cbl-bd_cap"/>
</dbReference>
<dbReference type="Gene3D" id="3.20.20.20">
    <property type="entry name" value="Dihydropteroate synthase-like"/>
    <property type="match status" value="1"/>
</dbReference>
<evidence type="ECO:0000259" key="11">
    <source>
        <dbReference type="PROSITE" id="PS50972"/>
    </source>
</evidence>
<sequence length="892" mass="99985">MAHAEKRRNLVLSGLEPLIITPESVFVNIGERTNVTGSRKFLRLIKEEKYEEALSIAKEQVEGGAQIIDINMDEGMLDGEYAMTKFLNLIAAEPDISRVPIMIDSSKWDIIEAGLKVVQGKSVVNSISLKEGEEQFIHHAKLIKRYGAAAIIMAFDETGQADNYERRVEICQRSYDILVNKVGFPPQDIIFDLNIFPVATGMEEHRENALDFFRGTKWVRENLPHAHISGGVSNVSFSFRGNDTVREAMHSVFLYHAIQNGMTMGIVNPEMLSIYDEIPKDLLERVEDVILNRRDDATERLLDFAENVKGDVKNNEKAVQEWRSGTIQERLTHSLVKGVDEFIEIDVEEARLAATKPIEVIEINLMTGMNVVGDLFGSGKMFLPQVVKSARVMKKAVAYLLPFIEAEKDGVSSFAGRILMATVKGDVHDIGKNIVSVVLACNNYEIIDLGVMVAPEKIIAAAIEHNVDIIGLSGLITPSLDEMVYLAKELDKKNIKIPVMIGGATTSRAHTAVKIAPQYRETVIHVNDASRAVTVAGNLLNKDRKIYASDIRADYDAFRETFLNRSRDKNFLTIEQARVNKLKLDWENYNPIKPNFIGVKTIEVDLDVLVPYIDWTPFFRTWELFGKYPAILTDTVVGEQATSVFADANEMLEVILREKKLTAKGIYGIFPANQVNDDDIELSDENGKVLEKFLTLRQQSQKTKGAPNIALSDFIAPKDSGKTDFMGAFCVTTGFGVDEWAAEFERDLDDYNSIMVKALADRFAEAFAEYLHEKVRKEIWGYSSDEALSTEAMIAEDYKGIRPAPGYPACPDHLEKPTIWKLLSVEQEIGVTLTESMAMWPASSVSGYYFGNPQSKYFGLGKIKEDQVIDYAKRRSIPTEVAMKWLNPNIAD</sequence>
<evidence type="ECO:0000256" key="5">
    <source>
        <dbReference type="ARBA" id="ARBA00022723"/>
    </source>
</evidence>
<dbReference type="Pfam" id="PF00809">
    <property type="entry name" value="Pterin_bind"/>
    <property type="match status" value="1"/>
</dbReference>
<dbReference type="PROSITE" id="PS50972">
    <property type="entry name" value="PTERIN_BINDING"/>
    <property type="match status" value="1"/>
</dbReference>
<feature type="domain" description="AdoMet activation" evidence="12">
    <location>
        <begin position="565"/>
        <end position="892"/>
    </location>
</feature>
<evidence type="ECO:0000313" key="16">
    <source>
        <dbReference type="Proteomes" id="UP001600039"/>
    </source>
</evidence>
<dbReference type="SMART" id="SM01018">
    <property type="entry name" value="B12-binding_2"/>
    <property type="match status" value="1"/>
</dbReference>
<name>A0ABW6HKH7_9FLAO</name>
<dbReference type="InterPro" id="IPR006158">
    <property type="entry name" value="Cobalamin-bd"/>
</dbReference>
<keyword evidence="6" id="KW-0677">Repeat</keyword>
<keyword evidence="4 9" id="KW-0808">Transferase</keyword>
<comment type="pathway">
    <text evidence="9">Amino-acid biosynthesis; L-methionine biosynthesis via de novo pathway; L-methionine from L-homocysteine (MetH route): step 1/1.</text>
</comment>
<dbReference type="InterPro" id="IPR033706">
    <property type="entry name" value="Met_synthase_B12-bd"/>
</dbReference>
<dbReference type="SUPFAM" id="SSF52242">
    <property type="entry name" value="Cobalamin (vitamin B12)-binding domain"/>
    <property type="match status" value="1"/>
</dbReference>
<keyword evidence="9" id="KW-0486">Methionine biosynthesis</keyword>
<dbReference type="SUPFAM" id="SSF56507">
    <property type="entry name" value="Methionine synthase activation domain-like"/>
    <property type="match status" value="1"/>
</dbReference>
<evidence type="ECO:0000256" key="2">
    <source>
        <dbReference type="ARBA" id="ARBA00022603"/>
    </source>
</evidence>
<evidence type="ECO:0000313" key="15">
    <source>
        <dbReference type="EMBL" id="MFE3847355.1"/>
    </source>
</evidence>
<dbReference type="GO" id="GO:0032259">
    <property type="term" value="P:methylation"/>
    <property type="evidence" value="ECO:0007669"/>
    <property type="project" value="UniProtKB-KW"/>
</dbReference>
<dbReference type="InterPro" id="IPR050554">
    <property type="entry name" value="Met_Synthase/Corrinoid"/>
</dbReference>
<feature type="domain" description="B12-binding N-terminal" evidence="14">
    <location>
        <begin position="318"/>
        <end position="412"/>
    </location>
</feature>
<dbReference type="Gene3D" id="1.10.1240.10">
    <property type="entry name" value="Methionine synthase domain"/>
    <property type="match status" value="1"/>
</dbReference>
<dbReference type="InterPro" id="IPR004223">
    <property type="entry name" value="VitB12-dep_Met_synth_activ_dom"/>
</dbReference>
<keyword evidence="16" id="KW-1185">Reference proteome</keyword>
<protein>
    <recommendedName>
        <fullName evidence="8 9">Methionine synthase</fullName>
        <ecNumber evidence="8 9">2.1.1.13</ecNumber>
    </recommendedName>
    <alternativeName>
        <fullName evidence="9">5-methyltetrahydrofolate--homocysteine methyltransferase</fullName>
    </alternativeName>
</protein>
<dbReference type="PROSITE" id="PS50006">
    <property type="entry name" value="FHA_DOMAIN"/>
    <property type="match status" value="1"/>
</dbReference>
<dbReference type="NCBIfam" id="TIGR02082">
    <property type="entry name" value="metH"/>
    <property type="match status" value="1"/>
</dbReference>
<dbReference type="PROSITE" id="PS51337">
    <property type="entry name" value="B12_BINDING_NTER"/>
    <property type="match status" value="1"/>
</dbReference>
<dbReference type="PROSITE" id="PS50974">
    <property type="entry name" value="ADOMET_ACTIVATION"/>
    <property type="match status" value="1"/>
</dbReference>
<dbReference type="PROSITE" id="PS51332">
    <property type="entry name" value="B12_BINDING"/>
    <property type="match status" value="1"/>
</dbReference>
<evidence type="ECO:0000259" key="13">
    <source>
        <dbReference type="PROSITE" id="PS51332"/>
    </source>
</evidence>
<dbReference type="Pfam" id="PF02607">
    <property type="entry name" value="B12-binding_2"/>
    <property type="match status" value="1"/>
</dbReference>
<dbReference type="PIRSF" id="PIRSF000381">
    <property type="entry name" value="MetH"/>
    <property type="match status" value="1"/>
</dbReference>
<comment type="catalytic activity">
    <reaction evidence="9">
        <text>(6S)-5-methyl-5,6,7,8-tetrahydrofolate + L-homocysteine = (6S)-5,6,7,8-tetrahydrofolate + L-methionine</text>
        <dbReference type="Rhea" id="RHEA:11172"/>
        <dbReference type="ChEBI" id="CHEBI:18608"/>
        <dbReference type="ChEBI" id="CHEBI:57453"/>
        <dbReference type="ChEBI" id="CHEBI:57844"/>
        <dbReference type="ChEBI" id="CHEBI:58199"/>
        <dbReference type="EC" id="2.1.1.13"/>
    </reaction>
</comment>
<dbReference type="Gene3D" id="3.40.50.280">
    <property type="entry name" value="Cobalamin-binding domain"/>
    <property type="match status" value="1"/>
</dbReference>
<comment type="function">
    <text evidence="9">Catalyzes the transfer of a methyl group from methyl-cobalamin to homocysteine, yielding enzyme-bound cob(I)alamin and methionine. Subsequently, remethylates the cofactor using methyltetrahydrofolate.</text>
</comment>
<evidence type="ECO:0000256" key="8">
    <source>
        <dbReference type="NCBIfam" id="TIGR02082"/>
    </source>
</evidence>
<dbReference type="Pfam" id="PF02965">
    <property type="entry name" value="Met_synt_B12"/>
    <property type="match status" value="1"/>
</dbReference>
<dbReference type="CDD" id="cd00740">
    <property type="entry name" value="MeTr"/>
    <property type="match status" value="1"/>
</dbReference>
<dbReference type="PANTHER" id="PTHR45833">
    <property type="entry name" value="METHIONINE SYNTHASE"/>
    <property type="match status" value="1"/>
</dbReference>
<keyword evidence="2 9" id="KW-0489">Methyltransferase</keyword>
<comment type="caution">
    <text evidence="15">The sequence shown here is derived from an EMBL/GenBank/DDBJ whole genome shotgun (WGS) entry which is preliminary data.</text>
</comment>
<evidence type="ECO:0000259" key="12">
    <source>
        <dbReference type="PROSITE" id="PS50974"/>
    </source>
</evidence>
<evidence type="ECO:0000259" key="14">
    <source>
        <dbReference type="PROSITE" id="PS51337"/>
    </source>
</evidence>
<dbReference type="Gene3D" id="3.10.196.10">
    <property type="entry name" value="Vitamin B12-dependent methionine synthase, activation domain"/>
    <property type="match status" value="1"/>
</dbReference>
<evidence type="ECO:0000256" key="1">
    <source>
        <dbReference type="ARBA" id="ARBA00010398"/>
    </source>
</evidence>
<keyword evidence="9" id="KW-0949">S-adenosyl-L-methionine</keyword>
<comment type="cofactor">
    <cofactor evidence="9">
        <name>methylcob(III)alamin</name>
        <dbReference type="ChEBI" id="CHEBI:28115"/>
    </cofactor>
</comment>
<dbReference type="GO" id="GO:0008705">
    <property type="term" value="F:methionine synthase activity"/>
    <property type="evidence" value="ECO:0007669"/>
    <property type="project" value="UniProtKB-EC"/>
</dbReference>
<dbReference type="Pfam" id="PF02310">
    <property type="entry name" value="B12-binding"/>
    <property type="match status" value="1"/>
</dbReference>
<keyword evidence="5 9" id="KW-0479">Metal-binding</keyword>
<dbReference type="EMBL" id="JBHZQA010000002">
    <property type="protein sequence ID" value="MFE3847355.1"/>
    <property type="molecule type" value="Genomic_DNA"/>
</dbReference>
<dbReference type="InterPro" id="IPR000489">
    <property type="entry name" value="Pterin-binding_dom"/>
</dbReference>
<keyword evidence="9" id="KW-0028">Amino-acid biosynthesis</keyword>
<comment type="similarity">
    <text evidence="1">Belongs to the vitamin-B12 dependent methionine synthase family.</text>
</comment>
<evidence type="ECO:0000256" key="9">
    <source>
        <dbReference type="PIRNR" id="PIRNR000381"/>
    </source>
</evidence>
<dbReference type="Gene3D" id="1.10.288.10">
    <property type="entry name" value="Cobalamin-dependent Methionine Synthase, domain 2"/>
    <property type="match status" value="1"/>
</dbReference>
<gene>
    <name evidence="15" type="primary">metH</name>
    <name evidence="15" type="ORF">ACFX5D_05165</name>
</gene>
<dbReference type="InterPro" id="IPR011005">
    <property type="entry name" value="Dihydropteroate_synth-like_sf"/>
</dbReference>
<feature type="domain" description="B12-binding" evidence="13">
    <location>
        <begin position="415"/>
        <end position="550"/>
    </location>
</feature>
<dbReference type="InterPro" id="IPR011822">
    <property type="entry name" value="MetH"/>
</dbReference>
<evidence type="ECO:0000259" key="10">
    <source>
        <dbReference type="PROSITE" id="PS50006"/>
    </source>
</evidence>
<comment type="cofactor">
    <cofactor evidence="9">
        <name>Zn(2+)</name>
        <dbReference type="ChEBI" id="CHEBI:29105"/>
    </cofactor>
</comment>
<proteinExistence type="inferred from homology"/>
<keyword evidence="7 9" id="KW-0170">Cobalt</keyword>
<dbReference type="SUPFAM" id="SSF51717">
    <property type="entry name" value="Dihydropteroate synthetase-like"/>
    <property type="match status" value="1"/>
</dbReference>
<organism evidence="15 16">
    <name type="scientific">Flavobacterium fructosi</name>
    <dbReference type="NCBI Taxonomy" id="3230416"/>
    <lineage>
        <taxon>Bacteria</taxon>
        <taxon>Pseudomonadati</taxon>
        <taxon>Bacteroidota</taxon>
        <taxon>Flavobacteriia</taxon>
        <taxon>Flavobacteriales</taxon>
        <taxon>Flavobacteriaceae</taxon>
        <taxon>Flavobacterium</taxon>
    </lineage>
</organism>
<feature type="domain" description="FHA" evidence="10">
    <location>
        <begin position="484"/>
        <end position="545"/>
    </location>
</feature>
<keyword evidence="9" id="KW-0862">Zinc</keyword>
<dbReference type="InterPro" id="IPR036724">
    <property type="entry name" value="Cobalamin-bd_sf"/>
</dbReference>
<reference evidence="15 16" key="1">
    <citation type="submission" date="2024-06" db="EMBL/GenBank/DDBJ databases">
        <title>Flavobacterium spp. isolated from glacier.</title>
        <authorList>
            <person name="Han D."/>
        </authorList>
    </citation>
    <scope>NUCLEOTIDE SEQUENCE [LARGE SCALE GENOMIC DNA]</scope>
    <source>
        <strain evidence="15 16">LB3P45</strain>
    </source>
</reference>
<accession>A0ABW6HKH7</accession>
<dbReference type="InterPro" id="IPR036594">
    <property type="entry name" value="Meth_synthase_dom"/>
</dbReference>
<feature type="domain" description="Pterin-binding" evidence="11">
    <location>
        <begin position="26"/>
        <end position="287"/>
    </location>
</feature>
<evidence type="ECO:0000256" key="6">
    <source>
        <dbReference type="ARBA" id="ARBA00022737"/>
    </source>
</evidence>